<keyword evidence="3" id="KW-0949">S-adenosyl-L-methionine</keyword>
<evidence type="ECO:0000313" key="4">
    <source>
        <dbReference type="EMBL" id="EEP21700.1"/>
    </source>
</evidence>
<reference evidence="4" key="1">
    <citation type="submission" date="2009-04" db="EMBL/GenBank/DDBJ databases">
        <authorList>
            <person name="Weinstock G."/>
            <person name="Sodergren E."/>
            <person name="Clifton S."/>
            <person name="Fulton L."/>
            <person name="Fulton B."/>
            <person name="Courtney L."/>
            <person name="Fronick C."/>
            <person name="Harrison M."/>
            <person name="Strong C."/>
            <person name="Farmer C."/>
            <person name="Delahaunty K."/>
            <person name="Markovic C."/>
            <person name="Hall O."/>
            <person name="Minx P."/>
            <person name="Tomlinson C."/>
            <person name="Mitreva M."/>
            <person name="Nelson J."/>
            <person name="Hou S."/>
            <person name="Wollam A."/>
            <person name="Pepin K.H."/>
            <person name="Johnson M."/>
            <person name="Bhonagiri V."/>
            <person name="Nash W.E."/>
            <person name="Warren W."/>
            <person name="Chinwalla A."/>
            <person name="Mardis E.R."/>
            <person name="Wilson R.K."/>
        </authorList>
    </citation>
    <scope>NUCLEOTIDE SEQUENCE [LARGE SCALE GENOMIC DNA]</scope>
    <source>
        <strain evidence="4">DSM 20098</strain>
    </source>
</reference>
<dbReference type="InterPro" id="IPR029063">
    <property type="entry name" value="SAM-dependent_MTases_sf"/>
</dbReference>
<dbReference type="PROSITE" id="PS51682">
    <property type="entry name" value="SAM_OMT_I"/>
    <property type="match status" value="1"/>
</dbReference>
<protein>
    <submittedName>
        <fullName evidence="4">O-methyltransferase</fullName>
    </submittedName>
</protein>
<dbReference type="Gene3D" id="3.40.50.150">
    <property type="entry name" value="Vaccinia Virus protein VP39"/>
    <property type="match status" value="1"/>
</dbReference>
<dbReference type="Proteomes" id="UP000006408">
    <property type="component" value="Unassembled WGS sequence"/>
</dbReference>
<dbReference type="GO" id="GO:0008757">
    <property type="term" value="F:S-adenosylmethionine-dependent methyltransferase activity"/>
    <property type="evidence" value="ECO:0007669"/>
    <property type="project" value="TreeGrafter"/>
</dbReference>
<dbReference type="AlphaFoldDB" id="C4FFG9"/>
<dbReference type="HOGENOM" id="CLU_067676_2_0_11"/>
<gene>
    <name evidence="4" type="ORF">BIFANG_03069</name>
</gene>
<dbReference type="Pfam" id="PF01596">
    <property type="entry name" value="Methyltransf_3"/>
    <property type="match status" value="1"/>
</dbReference>
<dbReference type="eggNOG" id="COG4122">
    <property type="taxonomic scope" value="Bacteria"/>
</dbReference>
<dbReference type="InterPro" id="IPR002935">
    <property type="entry name" value="SAM_O-MeTrfase"/>
</dbReference>
<dbReference type="PATRIC" id="fig|518635.7.peg.998"/>
<dbReference type="PANTHER" id="PTHR10509:SF14">
    <property type="entry name" value="CAFFEOYL-COA O-METHYLTRANSFERASE 3-RELATED"/>
    <property type="match status" value="1"/>
</dbReference>
<dbReference type="EMBL" id="ABYS02000004">
    <property type="protein sequence ID" value="EEP21700.1"/>
    <property type="molecule type" value="Genomic_DNA"/>
</dbReference>
<dbReference type="GO" id="GO:0008171">
    <property type="term" value="F:O-methyltransferase activity"/>
    <property type="evidence" value="ECO:0007669"/>
    <property type="project" value="InterPro"/>
</dbReference>
<dbReference type="InterPro" id="IPR050362">
    <property type="entry name" value="Cation-dep_OMT"/>
</dbReference>
<dbReference type="PANTHER" id="PTHR10509">
    <property type="entry name" value="O-METHYLTRANSFERASE-RELATED"/>
    <property type="match status" value="1"/>
</dbReference>
<comment type="caution">
    <text evidence="4">The sequence shown here is derived from an EMBL/GenBank/DDBJ whole genome shotgun (WGS) entry which is preliminary data.</text>
</comment>
<dbReference type="GO" id="GO:0032259">
    <property type="term" value="P:methylation"/>
    <property type="evidence" value="ECO:0007669"/>
    <property type="project" value="UniProtKB-KW"/>
</dbReference>
<keyword evidence="5" id="KW-1185">Reference proteome</keyword>
<dbReference type="CDD" id="cd02440">
    <property type="entry name" value="AdoMet_MTases"/>
    <property type="match status" value="1"/>
</dbReference>
<evidence type="ECO:0000256" key="3">
    <source>
        <dbReference type="ARBA" id="ARBA00022691"/>
    </source>
</evidence>
<accession>C4FFG9</accession>
<keyword evidence="1" id="KW-0489">Methyltransferase</keyword>
<dbReference type="SUPFAM" id="SSF53335">
    <property type="entry name" value="S-adenosyl-L-methionine-dependent methyltransferases"/>
    <property type="match status" value="1"/>
</dbReference>
<evidence type="ECO:0000256" key="2">
    <source>
        <dbReference type="ARBA" id="ARBA00022679"/>
    </source>
</evidence>
<name>C4FFG9_9BIFI</name>
<dbReference type="STRING" id="1683.Bang102_007050"/>
<keyword evidence="2" id="KW-0808">Transferase</keyword>
<proteinExistence type="predicted"/>
<evidence type="ECO:0000256" key="1">
    <source>
        <dbReference type="ARBA" id="ARBA00022603"/>
    </source>
</evidence>
<evidence type="ECO:0000313" key="5">
    <source>
        <dbReference type="Proteomes" id="UP000006408"/>
    </source>
</evidence>
<sequence length="225" mass="24141">MMMDHTTYENLAKAWDYVEEHAADRQSNELKELRITAQEAGMPQSAAMQAALLAVLVRLTNARSVIAVGTGSLVETLELVRGLDGEGQLTAVDSSAEGIALIRKSFDRIQDETDTTLRAVNATAGTFLPRLNANVYDLIVVAGDASNYASSFEQASRLLRPRGAIVFTDMLALEHDDANGGVVNPADRSPKATAMRELLETVESDEGFDTALTSTGTGLLVAVKR</sequence>
<organism evidence="4 5">
    <name type="scientific">Bifidobacterium angulatum DSM 20098 = JCM 7096</name>
    <dbReference type="NCBI Taxonomy" id="518635"/>
    <lineage>
        <taxon>Bacteria</taxon>
        <taxon>Bacillati</taxon>
        <taxon>Actinomycetota</taxon>
        <taxon>Actinomycetes</taxon>
        <taxon>Bifidobacteriales</taxon>
        <taxon>Bifidobacteriaceae</taxon>
        <taxon>Bifidobacterium</taxon>
    </lineage>
</organism>